<comment type="subcellular location">
    <subcellularLocation>
        <location evidence="1 8">Cell membrane</location>
        <topology evidence="1 8">Multi-pass membrane protein</topology>
    </subcellularLocation>
</comment>
<evidence type="ECO:0000256" key="3">
    <source>
        <dbReference type="ARBA" id="ARBA00011489"/>
    </source>
</evidence>
<keyword evidence="5 8" id="KW-0812">Transmembrane</keyword>
<dbReference type="Proteomes" id="UP000030748">
    <property type="component" value="Unassembled WGS sequence"/>
</dbReference>
<feature type="transmembrane region" description="Helical" evidence="8">
    <location>
        <begin position="103"/>
        <end position="126"/>
    </location>
</feature>
<feature type="transmembrane region" description="Helical" evidence="8">
    <location>
        <begin position="53"/>
        <end position="73"/>
    </location>
</feature>
<evidence type="ECO:0000256" key="4">
    <source>
        <dbReference type="ARBA" id="ARBA00022475"/>
    </source>
</evidence>
<dbReference type="InterPro" id="IPR006702">
    <property type="entry name" value="CASP_dom"/>
</dbReference>
<dbReference type="Pfam" id="PF04535">
    <property type="entry name" value="CASP_dom"/>
    <property type="match status" value="1"/>
</dbReference>
<dbReference type="PANTHER" id="PTHR33573:SF40">
    <property type="entry name" value="CASP-LIKE PROTEIN 4D2"/>
    <property type="match status" value="1"/>
</dbReference>
<dbReference type="STRING" id="4155.A0A022QZ39"/>
<comment type="subunit">
    <text evidence="3 8">Homodimer and heterodimers.</text>
</comment>
<dbReference type="PhylomeDB" id="A0A022QZ39"/>
<feature type="transmembrane region" description="Helical" evidence="8">
    <location>
        <begin position="20"/>
        <end position="41"/>
    </location>
</feature>
<dbReference type="EMBL" id="KI630787">
    <property type="protein sequence ID" value="EYU33201.1"/>
    <property type="molecule type" value="Genomic_DNA"/>
</dbReference>
<keyword evidence="7 8" id="KW-0472">Membrane</keyword>
<protein>
    <recommendedName>
        <fullName evidence="8">CASP-like protein</fullName>
    </recommendedName>
</protein>
<sequence>MAPPLPTTAGPPSTGEIPPAAIALAIRGPTLLLLFISVIIIGTNTAGGDKFNVFSAYSYMFATGIIGIIYTFIQINVKLSQMKTGNQTALDRWVLIDFYGDKVLSYMLATGTAAGFGLTVDLYNSLSGTSSFLNKANASASLLFFAFVFSAVSSVFSSYALPKKS</sequence>
<dbReference type="PANTHER" id="PTHR33573">
    <property type="entry name" value="CASP-LIKE PROTEIN 4A4"/>
    <property type="match status" value="1"/>
</dbReference>
<keyword evidence="6 8" id="KW-1133">Transmembrane helix</keyword>
<dbReference type="AlphaFoldDB" id="A0A022QZ39"/>
<evidence type="ECO:0000256" key="2">
    <source>
        <dbReference type="ARBA" id="ARBA00007651"/>
    </source>
</evidence>
<feature type="domain" description="Casparian strip membrane protein" evidence="9">
    <location>
        <begin position="21"/>
        <end position="149"/>
    </location>
</feature>
<proteinExistence type="inferred from homology"/>
<evidence type="ECO:0000256" key="6">
    <source>
        <dbReference type="ARBA" id="ARBA00022989"/>
    </source>
</evidence>
<keyword evidence="4 8" id="KW-1003">Cell membrane</keyword>
<name>A0A022QZ39_ERYGU</name>
<evidence type="ECO:0000256" key="8">
    <source>
        <dbReference type="RuleBase" id="RU361233"/>
    </source>
</evidence>
<evidence type="ECO:0000256" key="7">
    <source>
        <dbReference type="ARBA" id="ARBA00023136"/>
    </source>
</evidence>
<evidence type="ECO:0000256" key="1">
    <source>
        <dbReference type="ARBA" id="ARBA00004651"/>
    </source>
</evidence>
<dbReference type="eggNOG" id="ENOG502S98H">
    <property type="taxonomic scope" value="Eukaryota"/>
</dbReference>
<organism evidence="10 11">
    <name type="scientific">Erythranthe guttata</name>
    <name type="common">Yellow monkey flower</name>
    <name type="synonym">Mimulus guttatus</name>
    <dbReference type="NCBI Taxonomy" id="4155"/>
    <lineage>
        <taxon>Eukaryota</taxon>
        <taxon>Viridiplantae</taxon>
        <taxon>Streptophyta</taxon>
        <taxon>Embryophyta</taxon>
        <taxon>Tracheophyta</taxon>
        <taxon>Spermatophyta</taxon>
        <taxon>Magnoliopsida</taxon>
        <taxon>eudicotyledons</taxon>
        <taxon>Gunneridae</taxon>
        <taxon>Pentapetalae</taxon>
        <taxon>asterids</taxon>
        <taxon>lamiids</taxon>
        <taxon>Lamiales</taxon>
        <taxon>Phrymaceae</taxon>
        <taxon>Erythranthe</taxon>
    </lineage>
</organism>
<evidence type="ECO:0000313" key="11">
    <source>
        <dbReference type="Proteomes" id="UP000030748"/>
    </source>
</evidence>
<evidence type="ECO:0000259" key="9">
    <source>
        <dbReference type="Pfam" id="PF04535"/>
    </source>
</evidence>
<keyword evidence="11" id="KW-1185">Reference proteome</keyword>
<dbReference type="GO" id="GO:0005886">
    <property type="term" value="C:plasma membrane"/>
    <property type="evidence" value="ECO:0007669"/>
    <property type="project" value="UniProtKB-SubCell"/>
</dbReference>
<feature type="transmembrane region" description="Helical" evidence="8">
    <location>
        <begin position="138"/>
        <end position="161"/>
    </location>
</feature>
<gene>
    <name evidence="10" type="ORF">MIMGU_mgv1a015196mg</name>
</gene>
<comment type="similarity">
    <text evidence="2 8">Belongs to the Casparian strip membrane proteins (CASP) family.</text>
</comment>
<accession>A0A022QZ39</accession>
<evidence type="ECO:0000256" key="5">
    <source>
        <dbReference type="ARBA" id="ARBA00022692"/>
    </source>
</evidence>
<evidence type="ECO:0000313" key="10">
    <source>
        <dbReference type="EMBL" id="EYU33201.1"/>
    </source>
</evidence>
<reference evidence="10 11" key="1">
    <citation type="journal article" date="2013" name="Proc. Natl. Acad. Sci. U.S.A.">
        <title>Fine-scale variation in meiotic recombination in Mimulus inferred from population shotgun sequencing.</title>
        <authorList>
            <person name="Hellsten U."/>
            <person name="Wright K.M."/>
            <person name="Jenkins J."/>
            <person name="Shu S."/>
            <person name="Yuan Y."/>
            <person name="Wessler S.R."/>
            <person name="Schmutz J."/>
            <person name="Willis J.H."/>
            <person name="Rokhsar D.S."/>
        </authorList>
    </citation>
    <scope>NUCLEOTIDE SEQUENCE [LARGE SCALE GENOMIC DNA]</scope>
    <source>
        <strain evidence="11">cv. DUN x IM62</strain>
    </source>
</reference>